<evidence type="ECO:0000313" key="2">
    <source>
        <dbReference type="Proteomes" id="UP000001396"/>
    </source>
</evidence>
<dbReference type="GeneID" id="31355728"/>
<keyword evidence="2" id="KW-1185">Reference proteome</keyword>
<reference evidence="1 2" key="1">
    <citation type="journal article" date="2011" name="Genome Res.">
        <title>Phylogeny-wide analysis of social amoeba genomes highlights ancient origins for complex intercellular communication.</title>
        <authorList>
            <person name="Heidel A.J."/>
            <person name="Lawal H.M."/>
            <person name="Felder M."/>
            <person name="Schilde C."/>
            <person name="Helps N.R."/>
            <person name="Tunggal B."/>
            <person name="Rivero F."/>
            <person name="John U."/>
            <person name="Schleicher M."/>
            <person name="Eichinger L."/>
            <person name="Platzer M."/>
            <person name="Noegel A.A."/>
            <person name="Schaap P."/>
            <person name="Gloeckner G."/>
        </authorList>
    </citation>
    <scope>NUCLEOTIDE SEQUENCE [LARGE SCALE GENOMIC DNA]</scope>
    <source>
        <strain evidence="2">ATCC 26659 / Pp 5 / PN500</strain>
    </source>
</reference>
<sequence>MCGCIKICLWSLLHNNDHSPLPLNGKFLTNNVEATGQKVHHGFAKIN</sequence>
<protein>
    <submittedName>
        <fullName evidence="1">Uncharacterized protein</fullName>
    </submittedName>
</protein>
<evidence type="ECO:0000313" key="1">
    <source>
        <dbReference type="EMBL" id="EFA86402.1"/>
    </source>
</evidence>
<gene>
    <name evidence="1" type="ORF">PPL_00194</name>
</gene>
<dbReference type="Proteomes" id="UP000001396">
    <property type="component" value="Unassembled WGS sequence"/>
</dbReference>
<organism evidence="1 2">
    <name type="scientific">Heterostelium pallidum (strain ATCC 26659 / Pp 5 / PN500)</name>
    <name type="common">Cellular slime mold</name>
    <name type="synonym">Polysphondylium pallidum</name>
    <dbReference type="NCBI Taxonomy" id="670386"/>
    <lineage>
        <taxon>Eukaryota</taxon>
        <taxon>Amoebozoa</taxon>
        <taxon>Evosea</taxon>
        <taxon>Eumycetozoa</taxon>
        <taxon>Dictyostelia</taxon>
        <taxon>Acytosteliales</taxon>
        <taxon>Acytosteliaceae</taxon>
        <taxon>Heterostelium</taxon>
    </lineage>
</organism>
<comment type="caution">
    <text evidence="1">The sequence shown here is derived from an EMBL/GenBank/DDBJ whole genome shotgun (WGS) entry which is preliminary data.</text>
</comment>
<dbReference type="RefSeq" id="XP_020438507.1">
    <property type="nucleotide sequence ID" value="XM_020571233.1"/>
</dbReference>
<name>D3AVS9_HETP5</name>
<proteinExistence type="predicted"/>
<accession>D3AVS9</accession>
<dbReference type="EMBL" id="ADBJ01000002">
    <property type="protein sequence ID" value="EFA86402.1"/>
    <property type="molecule type" value="Genomic_DNA"/>
</dbReference>
<dbReference type="AlphaFoldDB" id="D3AVS9"/>
<dbReference type="InParanoid" id="D3AVS9"/>